<evidence type="ECO:0000313" key="5">
    <source>
        <dbReference type="EMBL" id="NYE82330.1"/>
    </source>
</evidence>
<dbReference type="GO" id="GO:0045892">
    <property type="term" value="P:negative regulation of DNA-templated transcription"/>
    <property type="evidence" value="ECO:0007669"/>
    <property type="project" value="TreeGrafter"/>
</dbReference>
<dbReference type="InterPro" id="IPR000524">
    <property type="entry name" value="Tscrpt_reg_HTH_GntR"/>
</dbReference>
<gene>
    <name evidence="5" type="ORF">FHW18_001601</name>
</gene>
<evidence type="ECO:0000259" key="4">
    <source>
        <dbReference type="PROSITE" id="PS50949"/>
    </source>
</evidence>
<organism evidence="5 6">
    <name type="scientific">Pigmentiphaga litoralis</name>
    <dbReference type="NCBI Taxonomy" id="516702"/>
    <lineage>
        <taxon>Bacteria</taxon>
        <taxon>Pseudomonadati</taxon>
        <taxon>Pseudomonadota</taxon>
        <taxon>Betaproteobacteria</taxon>
        <taxon>Burkholderiales</taxon>
        <taxon>Alcaligenaceae</taxon>
        <taxon>Pigmentiphaga</taxon>
    </lineage>
</organism>
<dbReference type="InterPro" id="IPR050679">
    <property type="entry name" value="Bact_HTH_transcr_reg"/>
</dbReference>
<accession>A0A7Y9IT27</accession>
<dbReference type="RefSeq" id="WP_179585120.1">
    <property type="nucleotide sequence ID" value="NZ_JACBYR010000001.1"/>
</dbReference>
<dbReference type="SUPFAM" id="SSF64288">
    <property type="entry name" value="Chorismate lyase-like"/>
    <property type="match status" value="1"/>
</dbReference>
<comment type="caution">
    <text evidence="5">The sequence shown here is derived from an EMBL/GenBank/DDBJ whole genome shotgun (WGS) entry which is preliminary data.</text>
</comment>
<dbReference type="GO" id="GO:0003677">
    <property type="term" value="F:DNA binding"/>
    <property type="evidence" value="ECO:0007669"/>
    <property type="project" value="UniProtKB-KW"/>
</dbReference>
<evidence type="ECO:0000313" key="6">
    <source>
        <dbReference type="Proteomes" id="UP000542125"/>
    </source>
</evidence>
<sequence>MSQSPVIDQRLPRHVQVRDELMRRIADRVWKAGEALPSEERLAAEFSISVGTMRKAIQALEQEKVVERIHGKGTFVTRAFERSSMLRFVRFRGTEQQELPSAHILTLETKAADDVMRGKLQLRSATEKVLYLHRSRAYGDEVVLVEHIWLPAKRFAKLESYLKRESPPLLYPVYDELCDVVVSRAVDELSMGMLDAPDAAIFGVDPATPCMRIERTMRDHVGQVVEWRVSFVPANRFYYSVEIR</sequence>
<dbReference type="SMART" id="SM00345">
    <property type="entry name" value="HTH_GNTR"/>
    <property type="match status" value="1"/>
</dbReference>
<dbReference type="Pfam" id="PF00392">
    <property type="entry name" value="GntR"/>
    <property type="match status" value="1"/>
</dbReference>
<dbReference type="Gene3D" id="1.10.10.10">
    <property type="entry name" value="Winged helix-like DNA-binding domain superfamily/Winged helix DNA-binding domain"/>
    <property type="match status" value="1"/>
</dbReference>
<dbReference type="PANTHER" id="PTHR44846">
    <property type="entry name" value="MANNOSYL-D-GLYCERATE TRANSPORT/METABOLISM SYSTEM REPRESSOR MNGR-RELATED"/>
    <property type="match status" value="1"/>
</dbReference>
<dbReference type="InterPro" id="IPR036390">
    <property type="entry name" value="WH_DNA-bd_sf"/>
</dbReference>
<dbReference type="SMART" id="SM00866">
    <property type="entry name" value="UTRA"/>
    <property type="match status" value="1"/>
</dbReference>
<dbReference type="CDD" id="cd07377">
    <property type="entry name" value="WHTH_GntR"/>
    <property type="match status" value="1"/>
</dbReference>
<dbReference type="InterPro" id="IPR036388">
    <property type="entry name" value="WH-like_DNA-bd_sf"/>
</dbReference>
<evidence type="ECO:0000256" key="3">
    <source>
        <dbReference type="ARBA" id="ARBA00023163"/>
    </source>
</evidence>
<dbReference type="GO" id="GO:0003700">
    <property type="term" value="F:DNA-binding transcription factor activity"/>
    <property type="evidence" value="ECO:0007669"/>
    <property type="project" value="InterPro"/>
</dbReference>
<dbReference type="SUPFAM" id="SSF46785">
    <property type="entry name" value="Winged helix' DNA-binding domain"/>
    <property type="match status" value="1"/>
</dbReference>
<keyword evidence="1" id="KW-0805">Transcription regulation</keyword>
<keyword evidence="3" id="KW-0804">Transcription</keyword>
<dbReference type="Gene3D" id="3.40.1410.10">
    <property type="entry name" value="Chorismate lyase-like"/>
    <property type="match status" value="1"/>
</dbReference>
<dbReference type="Proteomes" id="UP000542125">
    <property type="component" value="Unassembled WGS sequence"/>
</dbReference>
<evidence type="ECO:0000256" key="2">
    <source>
        <dbReference type="ARBA" id="ARBA00023125"/>
    </source>
</evidence>
<dbReference type="EMBL" id="JACBYR010000001">
    <property type="protein sequence ID" value="NYE82330.1"/>
    <property type="molecule type" value="Genomic_DNA"/>
</dbReference>
<dbReference type="InterPro" id="IPR028978">
    <property type="entry name" value="Chorismate_lyase_/UTRA_dom_sf"/>
</dbReference>
<name>A0A7Y9IT27_9BURK</name>
<dbReference type="PROSITE" id="PS50949">
    <property type="entry name" value="HTH_GNTR"/>
    <property type="match status" value="1"/>
</dbReference>
<evidence type="ECO:0000256" key="1">
    <source>
        <dbReference type="ARBA" id="ARBA00023015"/>
    </source>
</evidence>
<protein>
    <submittedName>
        <fullName evidence="5">GntR family transcriptional regulator</fullName>
    </submittedName>
</protein>
<dbReference type="AlphaFoldDB" id="A0A7Y9IT27"/>
<feature type="domain" description="HTH gntR-type" evidence="4">
    <location>
        <begin position="11"/>
        <end position="79"/>
    </location>
</feature>
<dbReference type="InterPro" id="IPR011663">
    <property type="entry name" value="UTRA"/>
</dbReference>
<dbReference type="PANTHER" id="PTHR44846:SF1">
    <property type="entry name" value="MANNOSYL-D-GLYCERATE TRANSPORT_METABOLISM SYSTEM REPRESSOR MNGR-RELATED"/>
    <property type="match status" value="1"/>
</dbReference>
<proteinExistence type="predicted"/>
<reference evidence="5 6" key="1">
    <citation type="submission" date="2020-07" db="EMBL/GenBank/DDBJ databases">
        <title>Genomic Encyclopedia of Type Strains, Phase IV (KMG-V): Genome sequencing to study the core and pangenomes of soil and plant-associated prokaryotes.</title>
        <authorList>
            <person name="Whitman W."/>
        </authorList>
    </citation>
    <scope>NUCLEOTIDE SEQUENCE [LARGE SCALE GENOMIC DNA]</scope>
    <source>
        <strain evidence="5 6">SAS40</strain>
    </source>
</reference>
<keyword evidence="2" id="KW-0238">DNA-binding</keyword>
<dbReference type="Pfam" id="PF07702">
    <property type="entry name" value="UTRA"/>
    <property type="match status" value="1"/>
</dbReference>
<keyword evidence="6" id="KW-1185">Reference proteome</keyword>